<reference evidence="4 5" key="1">
    <citation type="submission" date="2013-03" db="EMBL/GenBank/DDBJ databases">
        <title>Assembly of a new bacterial strain Brevibacillus borstelensis AK1.</title>
        <authorList>
            <person name="Rajan I."/>
            <person name="PoliReddy D."/>
            <person name="Sugumar T."/>
            <person name="Rathinam K."/>
            <person name="Alqarawi S."/>
            <person name="Khalil A.B."/>
            <person name="Sivakumar N."/>
        </authorList>
    </citation>
    <scope>NUCLEOTIDE SEQUENCE [LARGE SCALE GENOMIC DNA]</scope>
    <source>
        <strain evidence="4 5">AK1</strain>
    </source>
</reference>
<dbReference type="InterPro" id="IPR002931">
    <property type="entry name" value="Transglutaminase-like"/>
</dbReference>
<dbReference type="InterPro" id="IPR038765">
    <property type="entry name" value="Papain-like_cys_pep_sf"/>
</dbReference>
<feature type="transmembrane region" description="Helical" evidence="2">
    <location>
        <begin position="166"/>
        <end position="185"/>
    </location>
</feature>
<dbReference type="PATRIC" id="fig|1300222.3.peg.3386"/>
<feature type="transmembrane region" description="Helical" evidence="2">
    <location>
        <begin position="67"/>
        <end position="89"/>
    </location>
</feature>
<dbReference type="SUPFAM" id="SSF54001">
    <property type="entry name" value="Cysteine proteinases"/>
    <property type="match status" value="1"/>
</dbReference>
<keyword evidence="2" id="KW-0472">Membrane</keyword>
<dbReference type="STRING" id="1300222.I532_16181"/>
<sequence>MSVWRRPKGMEWLAALFLFLMLREWLLPLSELTDTGTLWPFYMIVAGVLLLDLVVPYRWLTFPFKLLGILWIIHSDFFTSSFLSTEWLYNMYASLVRDVPLAFQQDWISMSLISRNLLFDLMLAILISMVTYLVLEQRQGLWFVFLTELYLAVLDTFLPYEADGAIIRTLIYGFMLLAVAHLTAISKRAPIAGKKRWTLWNTLIAPVLILAIVVSVAYAGPKKDAVWPDPIAFLTGGEEGPVGTMKKVGYDNNDENLGGPFQQDEALVFVAITNERTYWRGDSKDIYTGRGWQKGEREYEPILNLQTHQWKQMLFHGTETKEVRATMDFSRGEPYFTMFYPGQLKKVVSIEPDNATMVYDRASQQVEVRAGRVDMRAPREEAEPEEGGVPHPGEAPTGQPASGRAVQPTEEQGEQATESQSTGQKRSLPSRFLLKPEKYELEAEVPIVSEKAIMQAGSTYPIDIKQRYLQLPGELPDRVKELAQDVTKNANTPYEKVRAIENYLRTGGDYKYETKDVPVPAPGQDFVDHFLFDSRRGYCDHFSTSMAVMLRSIGIPARWVKGFAPGSRVGTDSNGNDVIEVRNKDAHSWVEVYFPGQGWIPFEATSTFLSPVRIKYDLNSSEQSVTLPVPNLQENTAAERRNNRLDELEGADSPTQASWKMPWQAKAAALVLLAAGAYLAWRKKRVITYWWLQRQMRSHPNEHYSDRYKLLLQMIQHLHSRREPGETLREYVKRIALTGDKRQDLQYLTHLYERLYYGCREMEEKARSIAQQLIDRLTQQLKP</sequence>
<dbReference type="EMBL" id="APBN01000006">
    <property type="protein sequence ID" value="EMT51897.1"/>
    <property type="molecule type" value="Genomic_DNA"/>
</dbReference>
<feature type="transmembrane region" description="Helical" evidence="2">
    <location>
        <begin position="36"/>
        <end position="55"/>
    </location>
</feature>
<name>M8DEQ1_9BACL</name>
<keyword evidence="2" id="KW-1133">Transmembrane helix</keyword>
<dbReference type="RefSeq" id="WP_003389499.1">
    <property type="nucleotide sequence ID" value="NZ_APBN01000006.1"/>
</dbReference>
<evidence type="ECO:0000259" key="3">
    <source>
        <dbReference type="SMART" id="SM00460"/>
    </source>
</evidence>
<dbReference type="InterPro" id="IPR052901">
    <property type="entry name" value="Bact_TGase-like"/>
</dbReference>
<dbReference type="Pfam" id="PF13559">
    <property type="entry name" value="DUF4129"/>
    <property type="match status" value="1"/>
</dbReference>
<keyword evidence="5" id="KW-1185">Reference proteome</keyword>
<evidence type="ECO:0000256" key="2">
    <source>
        <dbReference type="SAM" id="Phobius"/>
    </source>
</evidence>
<feature type="compositionally biased region" description="Polar residues" evidence="1">
    <location>
        <begin position="414"/>
        <end position="427"/>
    </location>
</feature>
<dbReference type="InterPro" id="IPR021878">
    <property type="entry name" value="TgpA_N"/>
</dbReference>
<evidence type="ECO:0000313" key="4">
    <source>
        <dbReference type="EMBL" id="EMT51897.1"/>
    </source>
</evidence>
<accession>M8DEQ1</accession>
<proteinExistence type="predicted"/>
<feature type="transmembrane region" description="Helical" evidence="2">
    <location>
        <begin position="142"/>
        <end position="160"/>
    </location>
</feature>
<feature type="transmembrane region" description="Helical" evidence="2">
    <location>
        <begin position="117"/>
        <end position="135"/>
    </location>
</feature>
<dbReference type="PANTHER" id="PTHR42736">
    <property type="entry name" value="PROTEIN-GLUTAMINE GAMMA-GLUTAMYLTRANSFERASE"/>
    <property type="match status" value="1"/>
</dbReference>
<feature type="compositionally biased region" description="Low complexity" evidence="1">
    <location>
        <begin position="387"/>
        <end position="396"/>
    </location>
</feature>
<organism evidence="4 5">
    <name type="scientific">Brevibacillus borstelensis AK1</name>
    <dbReference type="NCBI Taxonomy" id="1300222"/>
    <lineage>
        <taxon>Bacteria</taxon>
        <taxon>Bacillati</taxon>
        <taxon>Bacillota</taxon>
        <taxon>Bacilli</taxon>
        <taxon>Bacillales</taxon>
        <taxon>Paenibacillaceae</taxon>
        <taxon>Brevibacillus</taxon>
    </lineage>
</organism>
<feature type="domain" description="Transglutaminase-like" evidence="3">
    <location>
        <begin position="531"/>
        <end position="606"/>
    </location>
</feature>
<evidence type="ECO:0000313" key="5">
    <source>
        <dbReference type="Proteomes" id="UP000012081"/>
    </source>
</evidence>
<gene>
    <name evidence="4" type="ORF">I532_16181</name>
</gene>
<dbReference type="Pfam" id="PF01841">
    <property type="entry name" value="Transglut_core"/>
    <property type="match status" value="1"/>
</dbReference>
<dbReference type="Gene3D" id="3.10.620.30">
    <property type="match status" value="1"/>
</dbReference>
<dbReference type="InterPro" id="IPR025403">
    <property type="entry name" value="TgpA-like_C"/>
</dbReference>
<dbReference type="PANTHER" id="PTHR42736:SF1">
    <property type="entry name" value="PROTEIN-GLUTAMINE GAMMA-GLUTAMYLTRANSFERASE"/>
    <property type="match status" value="1"/>
</dbReference>
<dbReference type="Pfam" id="PF11992">
    <property type="entry name" value="TgpA_N"/>
    <property type="match status" value="1"/>
</dbReference>
<feature type="region of interest" description="Disordered" evidence="1">
    <location>
        <begin position="369"/>
        <end position="431"/>
    </location>
</feature>
<comment type="caution">
    <text evidence="4">The sequence shown here is derived from an EMBL/GenBank/DDBJ whole genome shotgun (WGS) entry which is preliminary data.</text>
</comment>
<dbReference type="Proteomes" id="UP000012081">
    <property type="component" value="Unassembled WGS sequence"/>
</dbReference>
<protein>
    <recommendedName>
        <fullName evidence="3">Transglutaminase-like domain-containing protein</fullName>
    </recommendedName>
</protein>
<feature type="compositionally biased region" description="Basic and acidic residues" evidence="1">
    <location>
        <begin position="369"/>
        <end position="381"/>
    </location>
</feature>
<dbReference type="SMART" id="SM00460">
    <property type="entry name" value="TGc"/>
    <property type="match status" value="1"/>
</dbReference>
<dbReference type="AlphaFoldDB" id="M8DEQ1"/>
<keyword evidence="2" id="KW-0812">Transmembrane</keyword>
<evidence type="ECO:0000256" key="1">
    <source>
        <dbReference type="SAM" id="MobiDB-lite"/>
    </source>
</evidence>
<feature type="transmembrane region" description="Helical" evidence="2">
    <location>
        <begin position="197"/>
        <end position="220"/>
    </location>
</feature>
<dbReference type="OrthoDB" id="9804872at2"/>